<proteinExistence type="predicted"/>
<evidence type="ECO:0000313" key="2">
    <source>
        <dbReference type="Proteomes" id="UP000821845"/>
    </source>
</evidence>
<comment type="caution">
    <text evidence="1">The sequence shown here is derived from an EMBL/GenBank/DDBJ whole genome shotgun (WGS) entry which is preliminary data.</text>
</comment>
<reference evidence="1" key="1">
    <citation type="submission" date="2020-05" db="EMBL/GenBank/DDBJ databases">
        <title>Large-scale comparative analyses of tick genomes elucidate their genetic diversity and vector capacities.</title>
        <authorList>
            <person name="Jia N."/>
            <person name="Wang J."/>
            <person name="Shi W."/>
            <person name="Du L."/>
            <person name="Sun Y."/>
            <person name="Zhan W."/>
            <person name="Jiang J."/>
            <person name="Wang Q."/>
            <person name="Zhang B."/>
            <person name="Ji P."/>
            <person name="Sakyi L.B."/>
            <person name="Cui X."/>
            <person name="Yuan T."/>
            <person name="Jiang B."/>
            <person name="Yang W."/>
            <person name="Lam T.T.-Y."/>
            <person name="Chang Q."/>
            <person name="Ding S."/>
            <person name="Wang X."/>
            <person name="Zhu J."/>
            <person name="Ruan X."/>
            <person name="Zhao L."/>
            <person name="Wei J."/>
            <person name="Que T."/>
            <person name="Du C."/>
            <person name="Cheng J."/>
            <person name="Dai P."/>
            <person name="Han X."/>
            <person name="Huang E."/>
            <person name="Gao Y."/>
            <person name="Liu J."/>
            <person name="Shao H."/>
            <person name="Ye R."/>
            <person name="Li L."/>
            <person name="Wei W."/>
            <person name="Wang X."/>
            <person name="Wang C."/>
            <person name="Yang T."/>
            <person name="Huo Q."/>
            <person name="Li W."/>
            <person name="Guo W."/>
            <person name="Chen H."/>
            <person name="Zhou L."/>
            <person name="Ni X."/>
            <person name="Tian J."/>
            <person name="Zhou Y."/>
            <person name="Sheng Y."/>
            <person name="Liu T."/>
            <person name="Pan Y."/>
            <person name="Xia L."/>
            <person name="Li J."/>
            <person name="Zhao F."/>
            <person name="Cao W."/>
        </authorList>
    </citation>
    <scope>NUCLEOTIDE SEQUENCE</scope>
    <source>
        <strain evidence="1">Hyas-2018</strain>
    </source>
</reference>
<keyword evidence="2" id="KW-1185">Reference proteome</keyword>
<name>A0ACB7RKR6_HYAAI</name>
<organism evidence="1 2">
    <name type="scientific">Hyalomma asiaticum</name>
    <name type="common">Tick</name>
    <dbReference type="NCBI Taxonomy" id="266040"/>
    <lineage>
        <taxon>Eukaryota</taxon>
        <taxon>Metazoa</taxon>
        <taxon>Ecdysozoa</taxon>
        <taxon>Arthropoda</taxon>
        <taxon>Chelicerata</taxon>
        <taxon>Arachnida</taxon>
        <taxon>Acari</taxon>
        <taxon>Parasitiformes</taxon>
        <taxon>Ixodida</taxon>
        <taxon>Ixodoidea</taxon>
        <taxon>Ixodidae</taxon>
        <taxon>Hyalomminae</taxon>
        <taxon>Hyalomma</taxon>
    </lineage>
</organism>
<accession>A0ACB7RKR6</accession>
<gene>
    <name evidence="1" type="ORF">HPB50_013595</name>
</gene>
<sequence length="330" mass="35860">MSSKWRRSRVVKKEFDQTLNELGLTHFVARRPSHSLPRLPNDGAANTVAAAASTAPPSPAEPGSSGRLMKEPSIGNAGEPASKRSRRDDDGVFQLQADFAERVEQLESQITETSFCECSGSTSSSSDEGSLQWHESSDDCVASDNCTGSVEKVAPTRSTTFPVVPVEVTACEQLAGIAVKHNMTHACINDALNFCRHRGVPDLPRDARTLLKTEHKARVEQDGSFVHLGLEEGIRRVLRPGQVVPDKLKFQGNIDGVPLHRSSLISFWPILCRITNVEASPPFVVSVYCGAGKPPSLEDYLQPFLQELSKLTSEGMTVGTINAQELALNK</sequence>
<dbReference type="EMBL" id="CM023489">
    <property type="protein sequence ID" value="KAH6922422.1"/>
    <property type="molecule type" value="Genomic_DNA"/>
</dbReference>
<dbReference type="Proteomes" id="UP000821845">
    <property type="component" value="Chromosome 9"/>
</dbReference>
<protein>
    <submittedName>
        <fullName evidence="1">Uncharacterized protein</fullName>
    </submittedName>
</protein>
<evidence type="ECO:0000313" key="1">
    <source>
        <dbReference type="EMBL" id="KAH6922422.1"/>
    </source>
</evidence>